<feature type="domain" description="ThuA-like" evidence="1">
    <location>
        <begin position="28"/>
        <end position="237"/>
    </location>
</feature>
<dbReference type="RefSeq" id="WP_145952202.1">
    <property type="nucleotide sequence ID" value="NZ_CP019082.1"/>
</dbReference>
<sequence>MHYAMLALLAAASLIPASVDEAPKAPVKVLLVTGVDHPAHEWKKSAPALRDVLEDGGRCAVRIVEDPEVLGTDVVFDYDVVVIHFRNDKPLARDRQARANLTKLADQGRGLVLIHFACGAFGGSADYEELAGMVWDGKNTHDPRGAFTVHVVDAGHPITAGLGDFTTDDELYIGLEERRPVHVLASAQSKVTGRDHPMAFTVEQGPGRVFHSALGHDARALQVPAAAELIRRGTLWTAGRTP</sequence>
<reference evidence="3" key="1">
    <citation type="submission" date="2016-12" db="EMBL/GenBank/DDBJ databases">
        <title>Comparative genomics of four Isosphaeraceae planctomycetes: a common pool of plasmids and glycoside hydrolase genes.</title>
        <authorList>
            <person name="Ivanova A."/>
        </authorList>
    </citation>
    <scope>NUCLEOTIDE SEQUENCE [LARGE SCALE GENOMIC DNA]</scope>
    <source>
        <strain evidence="3">PX4</strain>
    </source>
</reference>
<dbReference type="AlphaFoldDB" id="A0A1U7CSY1"/>
<proteinExistence type="predicted"/>
<dbReference type="InterPro" id="IPR029010">
    <property type="entry name" value="ThuA-like"/>
</dbReference>
<organism evidence="2 3">
    <name type="scientific">Paludisphaera borealis</name>
    <dbReference type="NCBI Taxonomy" id="1387353"/>
    <lineage>
        <taxon>Bacteria</taxon>
        <taxon>Pseudomonadati</taxon>
        <taxon>Planctomycetota</taxon>
        <taxon>Planctomycetia</taxon>
        <taxon>Isosphaerales</taxon>
        <taxon>Isosphaeraceae</taxon>
        <taxon>Paludisphaera</taxon>
    </lineage>
</organism>
<gene>
    <name evidence="2" type="ORF">BSF38_03579</name>
</gene>
<dbReference type="InterPro" id="IPR029062">
    <property type="entry name" value="Class_I_gatase-like"/>
</dbReference>
<dbReference type="Pfam" id="PF06283">
    <property type="entry name" value="ThuA"/>
    <property type="match status" value="1"/>
</dbReference>
<evidence type="ECO:0000313" key="3">
    <source>
        <dbReference type="Proteomes" id="UP000186309"/>
    </source>
</evidence>
<dbReference type="Proteomes" id="UP000186309">
    <property type="component" value="Chromosome"/>
</dbReference>
<dbReference type="OrthoDB" id="189183at2"/>
<name>A0A1U7CSY1_9BACT</name>
<dbReference type="PANTHER" id="PTHR40469">
    <property type="entry name" value="SECRETED GLYCOSYL HYDROLASE"/>
    <property type="match status" value="1"/>
</dbReference>
<keyword evidence="3" id="KW-1185">Reference proteome</keyword>
<dbReference type="KEGG" id="pbor:BSF38_03579"/>
<dbReference type="Gene3D" id="3.40.50.880">
    <property type="match status" value="1"/>
</dbReference>
<protein>
    <recommendedName>
        <fullName evidence="1">ThuA-like domain-containing protein</fullName>
    </recommendedName>
</protein>
<evidence type="ECO:0000313" key="2">
    <source>
        <dbReference type="EMBL" id="APW62047.1"/>
    </source>
</evidence>
<dbReference type="PANTHER" id="PTHR40469:SF2">
    <property type="entry name" value="GALACTOSE-BINDING DOMAIN-LIKE SUPERFAMILY PROTEIN"/>
    <property type="match status" value="1"/>
</dbReference>
<dbReference type="STRING" id="1387353.BSF38_03579"/>
<dbReference type="EMBL" id="CP019082">
    <property type="protein sequence ID" value="APW62047.1"/>
    <property type="molecule type" value="Genomic_DNA"/>
</dbReference>
<dbReference type="SUPFAM" id="SSF52317">
    <property type="entry name" value="Class I glutamine amidotransferase-like"/>
    <property type="match status" value="1"/>
</dbReference>
<accession>A0A1U7CSY1</accession>
<evidence type="ECO:0000259" key="1">
    <source>
        <dbReference type="Pfam" id="PF06283"/>
    </source>
</evidence>